<proteinExistence type="inferred from homology"/>
<dbReference type="CDD" id="cd06171">
    <property type="entry name" value="Sigma70_r4"/>
    <property type="match status" value="1"/>
</dbReference>
<dbReference type="InterPro" id="IPR036388">
    <property type="entry name" value="WH-like_DNA-bd_sf"/>
</dbReference>
<keyword evidence="3 6" id="KW-0731">Sigma factor</keyword>
<dbReference type="Pfam" id="PF04542">
    <property type="entry name" value="Sigma70_r2"/>
    <property type="match status" value="1"/>
</dbReference>
<dbReference type="InterPro" id="IPR000838">
    <property type="entry name" value="RNA_pol_sigma70_ECF_CS"/>
</dbReference>
<evidence type="ECO:0000313" key="10">
    <source>
        <dbReference type="Proteomes" id="UP000823485"/>
    </source>
</evidence>
<evidence type="ECO:0000256" key="3">
    <source>
        <dbReference type="ARBA" id="ARBA00023082"/>
    </source>
</evidence>
<dbReference type="Gene3D" id="1.10.10.10">
    <property type="entry name" value="Winged helix-like DNA-binding domain superfamily/Winged helix DNA-binding domain"/>
    <property type="match status" value="1"/>
</dbReference>
<sequence>MNVGDDEKRLIQEAKSGKDEAFATLFQRNYPFLYKYLIKLSLRPDVSEDLAQETMLKAYVHIQSFKEESKFSTWLISIASRLFLDLQRKEKRRRKIFEKAKAEALRKMKWQLAMNGERWTENMELFAELEPEMRVPILLKHYYGYTYAEIAIILRLKEGTVKSRVHHGLKQLRKEWPT</sequence>
<dbReference type="PANTHER" id="PTHR43133:SF60">
    <property type="entry name" value="RNA POLYMERASE SIGMA FACTOR SIGV"/>
    <property type="match status" value="1"/>
</dbReference>
<gene>
    <name evidence="9" type="ORF">JOC94_002267</name>
</gene>
<reference evidence="9 10" key="1">
    <citation type="submission" date="2021-01" db="EMBL/GenBank/DDBJ databases">
        <title>Genomic Encyclopedia of Type Strains, Phase IV (KMG-IV): sequencing the most valuable type-strain genomes for metagenomic binning, comparative biology and taxonomic classification.</title>
        <authorList>
            <person name="Goeker M."/>
        </authorList>
    </citation>
    <scope>NUCLEOTIDE SEQUENCE [LARGE SCALE GENOMIC DNA]</scope>
    <source>
        <strain evidence="9 10">DSM 105453</strain>
    </source>
</reference>
<dbReference type="Proteomes" id="UP000823485">
    <property type="component" value="Unassembled WGS sequence"/>
</dbReference>
<dbReference type="InterPro" id="IPR013325">
    <property type="entry name" value="RNA_pol_sigma_r2"/>
</dbReference>
<evidence type="ECO:0000313" key="9">
    <source>
        <dbReference type="EMBL" id="MBM7715280.1"/>
    </source>
</evidence>
<organism evidence="9 10">
    <name type="scientific">Siminovitchia thermophila</name>
    <dbReference type="NCBI Taxonomy" id="1245522"/>
    <lineage>
        <taxon>Bacteria</taxon>
        <taxon>Bacillati</taxon>
        <taxon>Bacillota</taxon>
        <taxon>Bacilli</taxon>
        <taxon>Bacillales</taxon>
        <taxon>Bacillaceae</taxon>
        <taxon>Siminovitchia</taxon>
    </lineage>
</organism>
<dbReference type="Gene3D" id="1.10.1740.10">
    <property type="match status" value="1"/>
</dbReference>
<dbReference type="InterPro" id="IPR013249">
    <property type="entry name" value="RNA_pol_sigma70_r4_t2"/>
</dbReference>
<dbReference type="SUPFAM" id="SSF88659">
    <property type="entry name" value="Sigma3 and sigma4 domains of RNA polymerase sigma factors"/>
    <property type="match status" value="1"/>
</dbReference>
<dbReference type="InterPro" id="IPR013324">
    <property type="entry name" value="RNA_pol_sigma_r3/r4-like"/>
</dbReference>
<comment type="caution">
    <text evidence="9">The sequence shown here is derived from an EMBL/GenBank/DDBJ whole genome shotgun (WGS) entry which is preliminary data.</text>
</comment>
<keyword evidence="10" id="KW-1185">Reference proteome</keyword>
<evidence type="ECO:0000256" key="2">
    <source>
        <dbReference type="ARBA" id="ARBA00023015"/>
    </source>
</evidence>
<dbReference type="PROSITE" id="PS01063">
    <property type="entry name" value="SIGMA70_ECF"/>
    <property type="match status" value="1"/>
</dbReference>
<keyword evidence="2 6" id="KW-0805">Transcription regulation</keyword>
<dbReference type="PANTHER" id="PTHR43133">
    <property type="entry name" value="RNA POLYMERASE ECF-TYPE SIGMA FACTO"/>
    <property type="match status" value="1"/>
</dbReference>
<dbReference type="InterPro" id="IPR039425">
    <property type="entry name" value="RNA_pol_sigma-70-like"/>
</dbReference>
<dbReference type="EMBL" id="JAFBFH010000013">
    <property type="protein sequence ID" value="MBM7715280.1"/>
    <property type="molecule type" value="Genomic_DNA"/>
</dbReference>
<name>A0ABS2R7D3_9BACI</name>
<dbReference type="NCBIfam" id="NF007216">
    <property type="entry name" value="PRK09638.1"/>
    <property type="match status" value="1"/>
</dbReference>
<keyword evidence="5 6" id="KW-0804">Transcription</keyword>
<evidence type="ECO:0000256" key="4">
    <source>
        <dbReference type="ARBA" id="ARBA00023125"/>
    </source>
</evidence>
<protein>
    <recommendedName>
        <fullName evidence="6">RNA polymerase sigma factor</fullName>
    </recommendedName>
</protein>
<evidence type="ECO:0000256" key="6">
    <source>
        <dbReference type="RuleBase" id="RU000716"/>
    </source>
</evidence>
<dbReference type="NCBIfam" id="TIGR02937">
    <property type="entry name" value="sigma70-ECF"/>
    <property type="match status" value="1"/>
</dbReference>
<keyword evidence="4 6" id="KW-0238">DNA-binding</keyword>
<comment type="similarity">
    <text evidence="1 6">Belongs to the sigma-70 factor family. ECF subfamily.</text>
</comment>
<dbReference type="Pfam" id="PF08281">
    <property type="entry name" value="Sigma70_r4_2"/>
    <property type="match status" value="1"/>
</dbReference>
<feature type="domain" description="RNA polymerase sigma factor 70 region 4 type 2" evidence="8">
    <location>
        <begin position="124"/>
        <end position="172"/>
    </location>
</feature>
<feature type="domain" description="RNA polymerase sigma-70 region 2" evidence="7">
    <location>
        <begin position="25"/>
        <end position="93"/>
    </location>
</feature>
<accession>A0ABS2R7D3</accession>
<dbReference type="SUPFAM" id="SSF88946">
    <property type="entry name" value="Sigma2 domain of RNA polymerase sigma factors"/>
    <property type="match status" value="1"/>
</dbReference>
<evidence type="ECO:0000259" key="7">
    <source>
        <dbReference type="Pfam" id="PF04542"/>
    </source>
</evidence>
<evidence type="ECO:0000259" key="8">
    <source>
        <dbReference type="Pfam" id="PF08281"/>
    </source>
</evidence>
<evidence type="ECO:0000256" key="1">
    <source>
        <dbReference type="ARBA" id="ARBA00010641"/>
    </source>
</evidence>
<dbReference type="InterPro" id="IPR014284">
    <property type="entry name" value="RNA_pol_sigma-70_dom"/>
</dbReference>
<evidence type="ECO:0000256" key="5">
    <source>
        <dbReference type="ARBA" id="ARBA00023163"/>
    </source>
</evidence>
<dbReference type="InterPro" id="IPR007627">
    <property type="entry name" value="RNA_pol_sigma70_r2"/>
</dbReference>